<feature type="signal peptide" evidence="1">
    <location>
        <begin position="1"/>
        <end position="26"/>
    </location>
</feature>
<organism evidence="3 4">
    <name type="scientific">Nannochloropsis gaditana</name>
    <dbReference type="NCBI Taxonomy" id="72520"/>
    <lineage>
        <taxon>Eukaryota</taxon>
        <taxon>Sar</taxon>
        <taxon>Stramenopiles</taxon>
        <taxon>Ochrophyta</taxon>
        <taxon>Eustigmatophyceae</taxon>
        <taxon>Eustigmatales</taxon>
        <taxon>Monodopsidaceae</taxon>
        <taxon>Nannochloropsis</taxon>
    </lineage>
</organism>
<name>W7TNA0_9STRA</name>
<comment type="caution">
    <text evidence="3">The sequence shown here is derived from an EMBL/GenBank/DDBJ whole genome shotgun (WGS) entry which is preliminary data.</text>
</comment>
<feature type="chain" id="PRO_5004901025" evidence="1">
    <location>
        <begin position="27"/>
        <end position="729"/>
    </location>
</feature>
<evidence type="ECO:0000256" key="1">
    <source>
        <dbReference type="SAM" id="SignalP"/>
    </source>
</evidence>
<sequence>MGVRRTKTIFFVWLLHLSLAAFVVHAFVTNVAKPALRRLLPRCAAGVNVIYSERFLEHKARGYHPENPLRVSVPAQLLKHTPGVRLYPPAVSKEEALAVILKVHDVEYVEEVKALSERGGGSMDADTYVNSATYDVCLLAAAAWMDCVERTLLGEMEEVPGENGDNLTLRVHNGIRRPSFALTRPPGHHALAGQAMGFCIFNFAAVAACYALDRLGCRKVAILDLDAHHGNGHQAFVRTHPSICYASFHQKDAFPMTGLDPRDYGPHGNLLDVPIPAYSGLGTYLPLLDDKVLPFLTAFEPDLLIVSIGYDCLVDDPLAQLALGPQDFTAVGDRLLRAFGREKIVFGLEGGYDPDNVVGRFSDSACLHPERPTKAFFKAANGRPLKVFFNCNEFRNNHRTLPWIALVSWKKTLTYLFAAPVAMPMAFLLPRYRRAVFVRMTGHVPWIIRHRQWLPSDGPHWTSLRALSANGGHCTVVRPVEAAVYSIETQPKVGIGQRCLLLQQPGEESVQVSRVRGDKRGDRDDLGRGGNVLWDCCAFLDKATVQAVTELGGIQKIVLSHPHFLGSCVTWSKVFGDAPIYMHASDKHWVTRKDESRNPPSSRYSFWEGEELQLSPSLKVVRLGGHFPSSSVLLWASAPQDDKAVLFTGDTILPVPHGRWCSFMYSFPNLLPLPDFVVESILKKVTALPAFDRLYGPFSSSSIQGNAKDAVLESAQRYLDSLAGKYHGK</sequence>
<dbReference type="OrthoDB" id="424012at2759"/>
<dbReference type="InterPro" id="IPR023801">
    <property type="entry name" value="His_deacetylse_dom"/>
</dbReference>
<evidence type="ECO:0000259" key="2">
    <source>
        <dbReference type="SMART" id="SM00849"/>
    </source>
</evidence>
<dbReference type="SMART" id="SM00849">
    <property type="entry name" value="Lactamase_B"/>
    <property type="match status" value="1"/>
</dbReference>
<reference evidence="3 4" key="1">
    <citation type="journal article" date="2014" name="Mol. Plant">
        <title>Chromosome Scale Genome Assembly and Transcriptome Profiling of Nannochloropsis gaditana in Nitrogen Depletion.</title>
        <authorList>
            <person name="Corteggiani Carpinelli E."/>
            <person name="Telatin A."/>
            <person name="Vitulo N."/>
            <person name="Forcato C."/>
            <person name="D'Angelo M."/>
            <person name="Schiavon R."/>
            <person name="Vezzi A."/>
            <person name="Giacometti G.M."/>
            <person name="Morosinotto T."/>
            <person name="Valle G."/>
        </authorList>
    </citation>
    <scope>NUCLEOTIDE SEQUENCE [LARGE SCALE GENOMIC DNA]</scope>
    <source>
        <strain evidence="3 4">B-31</strain>
    </source>
</reference>
<dbReference type="InterPro" id="IPR037138">
    <property type="entry name" value="His_deacetylse_dom_sf"/>
</dbReference>
<feature type="domain" description="Metallo-beta-lactamase" evidence="2">
    <location>
        <begin position="509"/>
        <end position="691"/>
    </location>
</feature>
<keyword evidence="4" id="KW-1185">Reference proteome</keyword>
<dbReference type="Gene3D" id="3.60.15.10">
    <property type="entry name" value="Ribonuclease Z/Hydroxyacylglutathione hydrolase-like"/>
    <property type="match status" value="1"/>
</dbReference>
<dbReference type="PANTHER" id="PTHR36839:SF1">
    <property type="entry name" value="METALLO-BETA-LACTAMASE FAMILY PROTEIN (AFU_ORTHOLOGUE AFUA_5G12770)"/>
    <property type="match status" value="1"/>
</dbReference>
<keyword evidence="1" id="KW-0732">Signal</keyword>
<dbReference type="InterPro" id="IPR023696">
    <property type="entry name" value="Ureohydrolase_dom_sf"/>
</dbReference>
<dbReference type="CDD" id="cd09992">
    <property type="entry name" value="HDAC_classII"/>
    <property type="match status" value="1"/>
</dbReference>
<dbReference type="InterPro" id="IPR036866">
    <property type="entry name" value="RibonucZ/Hydroxyglut_hydro"/>
</dbReference>
<dbReference type="SUPFAM" id="SSF52768">
    <property type="entry name" value="Arginase/deacetylase"/>
    <property type="match status" value="1"/>
</dbReference>
<dbReference type="Pfam" id="PF00850">
    <property type="entry name" value="Hist_deacetyl"/>
    <property type="match status" value="1"/>
</dbReference>
<proteinExistence type="predicted"/>
<dbReference type="InterPro" id="IPR000286">
    <property type="entry name" value="HDACs"/>
</dbReference>
<dbReference type="AlphaFoldDB" id="W7TNA0"/>
<dbReference type="InterPro" id="IPR001279">
    <property type="entry name" value="Metallo-B-lactamas"/>
</dbReference>
<dbReference type="PRINTS" id="PR01270">
    <property type="entry name" value="HDASUPER"/>
</dbReference>
<dbReference type="Proteomes" id="UP000019335">
    <property type="component" value="Chromosome 6"/>
</dbReference>
<gene>
    <name evidence="3" type="ORF">Naga_100101g3</name>
</gene>
<evidence type="ECO:0000313" key="3">
    <source>
        <dbReference type="EMBL" id="EWM27517.1"/>
    </source>
</evidence>
<evidence type="ECO:0000313" key="4">
    <source>
        <dbReference type="Proteomes" id="UP000019335"/>
    </source>
</evidence>
<protein>
    <submittedName>
        <fullName evidence="3">Histone deacetylase superfamily</fullName>
    </submittedName>
</protein>
<accession>W7TNA0</accession>
<dbReference type="SUPFAM" id="SSF56281">
    <property type="entry name" value="Metallo-hydrolase/oxidoreductase"/>
    <property type="match status" value="1"/>
</dbReference>
<dbReference type="EMBL" id="AZIL01000431">
    <property type="protein sequence ID" value="EWM27517.1"/>
    <property type="molecule type" value="Genomic_DNA"/>
</dbReference>
<dbReference type="PANTHER" id="PTHR36839">
    <property type="entry name" value="METALLO-BETA-LACTAMASE FAMILY PROTEIN (AFU_ORTHOLOGUE AFUA_5G12770)"/>
    <property type="match status" value="1"/>
</dbReference>
<dbReference type="Gene3D" id="3.40.800.20">
    <property type="entry name" value="Histone deacetylase domain"/>
    <property type="match status" value="1"/>
</dbReference>